<evidence type="ECO:0000256" key="1">
    <source>
        <dbReference type="ARBA" id="ARBA00004167"/>
    </source>
</evidence>
<sequence>MITCSMGNWFHWLCSFAFAVFLIICLHRCNAKEKKLNYYNSRGALEVGSCDFFKGSWLYDESYPLYDTSSCPFIEKDFDCQKNGRPDNLYLKYRWKPTACELPRFDGVKFLKRFKGKKILFVGDSLSLNQWQSLLCLLHASVPQSNYQITRKGDLSKFSLPEYGVSVSLSRNSFLVDLVKEDIGTVLKLDSIQNGNAWIGYDMLIFNTWHWWLHKGSKQPWNYIQEGNTILIDMDRLVAFSEGLTTWYKWVDSNVNPTNTTVFFQGISPTHYDGEEWKDPSKSATCKGQTQPVNGTTYPGGSPPAAKVVEQVLSKMRSPVSLLDITTLSQLRKDGHPSIYGNEDGKGNDCSHWCLAGVPDTWNQLLYAILFSQTPPIRPKID</sequence>
<name>A0ABM3I6J1_ZIZJJ</name>
<reference evidence="12" key="1">
    <citation type="submission" date="2025-08" db="UniProtKB">
        <authorList>
            <consortium name="RefSeq"/>
        </authorList>
    </citation>
    <scope>IDENTIFICATION</scope>
    <source>
        <tissue evidence="12">Seedling</tissue>
    </source>
</reference>
<keyword evidence="3" id="KW-0812">Transmembrane</keyword>
<keyword evidence="4" id="KW-0735">Signal-anchor</keyword>
<feature type="domain" description="Trichome birefringence-like N-terminal" evidence="10">
    <location>
        <begin position="49"/>
        <end position="101"/>
    </location>
</feature>
<dbReference type="InterPro" id="IPR026057">
    <property type="entry name" value="TBL_C"/>
</dbReference>
<keyword evidence="6" id="KW-0472">Membrane</keyword>
<dbReference type="InterPro" id="IPR029962">
    <property type="entry name" value="TBL"/>
</dbReference>
<gene>
    <name evidence="12" type="primary">LOC107432601</name>
</gene>
<keyword evidence="11" id="KW-1185">Reference proteome</keyword>
<comment type="similarity">
    <text evidence="2">Belongs to the PC-esterase family. TBL subfamily.</text>
</comment>
<comment type="subcellular location">
    <subcellularLocation>
        <location evidence="1">Membrane</location>
        <topology evidence="1">Single-pass membrane protein</topology>
    </subcellularLocation>
</comment>
<evidence type="ECO:0000256" key="4">
    <source>
        <dbReference type="ARBA" id="ARBA00022968"/>
    </source>
</evidence>
<dbReference type="GeneID" id="107432601"/>
<dbReference type="Pfam" id="PF14416">
    <property type="entry name" value="PMR5N"/>
    <property type="match status" value="1"/>
</dbReference>
<keyword evidence="5" id="KW-1133">Transmembrane helix</keyword>
<evidence type="ECO:0000256" key="5">
    <source>
        <dbReference type="ARBA" id="ARBA00022989"/>
    </source>
</evidence>
<dbReference type="RefSeq" id="XP_048321581.2">
    <property type="nucleotide sequence ID" value="XM_048465624.2"/>
</dbReference>
<organism evidence="11 12">
    <name type="scientific">Ziziphus jujuba</name>
    <name type="common">Chinese jujube</name>
    <name type="synonym">Ziziphus sativa</name>
    <dbReference type="NCBI Taxonomy" id="326968"/>
    <lineage>
        <taxon>Eukaryota</taxon>
        <taxon>Viridiplantae</taxon>
        <taxon>Streptophyta</taxon>
        <taxon>Embryophyta</taxon>
        <taxon>Tracheophyta</taxon>
        <taxon>Spermatophyta</taxon>
        <taxon>Magnoliopsida</taxon>
        <taxon>eudicotyledons</taxon>
        <taxon>Gunneridae</taxon>
        <taxon>Pentapetalae</taxon>
        <taxon>rosids</taxon>
        <taxon>fabids</taxon>
        <taxon>Rosales</taxon>
        <taxon>Rhamnaceae</taxon>
        <taxon>Paliureae</taxon>
        <taxon>Ziziphus</taxon>
    </lineage>
</organism>
<feature type="region of interest" description="Disordered" evidence="7">
    <location>
        <begin position="280"/>
        <end position="302"/>
    </location>
</feature>
<evidence type="ECO:0000313" key="12">
    <source>
        <dbReference type="RefSeq" id="XP_048321581.2"/>
    </source>
</evidence>
<proteinExistence type="inferred from homology"/>
<evidence type="ECO:0000256" key="7">
    <source>
        <dbReference type="SAM" id="MobiDB-lite"/>
    </source>
</evidence>
<dbReference type="Pfam" id="PF13839">
    <property type="entry name" value="PC-Esterase"/>
    <property type="match status" value="1"/>
</dbReference>
<keyword evidence="8" id="KW-0732">Signal</keyword>
<evidence type="ECO:0000259" key="9">
    <source>
        <dbReference type="Pfam" id="PF13839"/>
    </source>
</evidence>
<protein>
    <submittedName>
        <fullName evidence="12">Protein trichome birefringence-like 41</fullName>
    </submittedName>
</protein>
<evidence type="ECO:0000313" key="11">
    <source>
        <dbReference type="Proteomes" id="UP001652623"/>
    </source>
</evidence>
<dbReference type="InterPro" id="IPR025846">
    <property type="entry name" value="TBL_N"/>
</dbReference>
<evidence type="ECO:0000256" key="6">
    <source>
        <dbReference type="ARBA" id="ARBA00023136"/>
    </source>
</evidence>
<evidence type="ECO:0000256" key="3">
    <source>
        <dbReference type="ARBA" id="ARBA00022692"/>
    </source>
</evidence>
<feature type="compositionally biased region" description="Polar residues" evidence="7">
    <location>
        <begin position="282"/>
        <end position="299"/>
    </location>
</feature>
<evidence type="ECO:0000256" key="8">
    <source>
        <dbReference type="SAM" id="SignalP"/>
    </source>
</evidence>
<evidence type="ECO:0000259" key="10">
    <source>
        <dbReference type="Pfam" id="PF14416"/>
    </source>
</evidence>
<accession>A0ABM3I6J1</accession>
<feature type="signal peptide" evidence="8">
    <location>
        <begin position="1"/>
        <end position="31"/>
    </location>
</feature>
<dbReference type="PANTHER" id="PTHR32285">
    <property type="entry name" value="PROTEIN TRICHOME BIREFRINGENCE-LIKE 9-RELATED"/>
    <property type="match status" value="1"/>
</dbReference>
<feature type="chain" id="PRO_5047240328" evidence="8">
    <location>
        <begin position="32"/>
        <end position="382"/>
    </location>
</feature>
<dbReference type="Proteomes" id="UP001652623">
    <property type="component" value="Chromosome 11"/>
</dbReference>
<feature type="domain" description="Trichome birefringence-like C-terminal" evidence="9">
    <location>
        <begin position="102"/>
        <end position="368"/>
    </location>
</feature>
<dbReference type="PANTHER" id="PTHR32285:SF206">
    <property type="entry name" value="PROTEIN TRICHOME BIREFRINGENCE-LIKE 37"/>
    <property type="match status" value="1"/>
</dbReference>
<evidence type="ECO:0000256" key="2">
    <source>
        <dbReference type="ARBA" id="ARBA00007727"/>
    </source>
</evidence>